<dbReference type="InterPro" id="IPR010260">
    <property type="entry name" value="AlpA"/>
</dbReference>
<evidence type="ECO:0000313" key="1">
    <source>
        <dbReference type="EMBL" id="GLP95343.1"/>
    </source>
</evidence>
<protein>
    <recommendedName>
        <fullName evidence="3">AlpA family phage regulatory protein</fullName>
    </recommendedName>
</protein>
<gene>
    <name evidence="1" type="ORF">GCM10007895_06490</name>
</gene>
<comment type="caution">
    <text evidence="1">The sequence shown here is derived from an EMBL/GenBank/DDBJ whole genome shotgun (WGS) entry which is preliminary data.</text>
</comment>
<keyword evidence="2" id="KW-1185">Reference proteome</keyword>
<reference evidence="1" key="2">
    <citation type="submission" date="2023-01" db="EMBL/GenBank/DDBJ databases">
        <title>Draft genome sequence of Paraferrimonas sedimenticola strain NBRC 101628.</title>
        <authorList>
            <person name="Sun Q."/>
            <person name="Mori K."/>
        </authorList>
    </citation>
    <scope>NUCLEOTIDE SEQUENCE</scope>
    <source>
        <strain evidence="1">NBRC 101628</strain>
    </source>
</reference>
<evidence type="ECO:0000313" key="2">
    <source>
        <dbReference type="Proteomes" id="UP001161422"/>
    </source>
</evidence>
<dbReference type="Pfam" id="PF05930">
    <property type="entry name" value="Phage_AlpA"/>
    <property type="match status" value="1"/>
</dbReference>
<accession>A0AA37RUF4</accession>
<evidence type="ECO:0008006" key="3">
    <source>
        <dbReference type="Google" id="ProtNLM"/>
    </source>
</evidence>
<name>A0AA37RUF4_9GAMM</name>
<organism evidence="1 2">
    <name type="scientific">Paraferrimonas sedimenticola</name>
    <dbReference type="NCBI Taxonomy" id="375674"/>
    <lineage>
        <taxon>Bacteria</taxon>
        <taxon>Pseudomonadati</taxon>
        <taxon>Pseudomonadota</taxon>
        <taxon>Gammaproteobacteria</taxon>
        <taxon>Alteromonadales</taxon>
        <taxon>Ferrimonadaceae</taxon>
        <taxon>Paraferrimonas</taxon>
    </lineage>
</organism>
<dbReference type="Proteomes" id="UP001161422">
    <property type="component" value="Unassembled WGS sequence"/>
</dbReference>
<dbReference type="RefSeq" id="WP_095506665.1">
    <property type="nucleotide sequence ID" value="NZ_BSNC01000002.1"/>
</dbReference>
<reference evidence="1" key="1">
    <citation type="journal article" date="2014" name="Int. J. Syst. Evol. Microbiol.">
        <title>Complete genome sequence of Corynebacterium casei LMG S-19264T (=DSM 44701T), isolated from a smear-ripened cheese.</title>
        <authorList>
            <consortium name="US DOE Joint Genome Institute (JGI-PGF)"/>
            <person name="Walter F."/>
            <person name="Albersmeier A."/>
            <person name="Kalinowski J."/>
            <person name="Ruckert C."/>
        </authorList>
    </citation>
    <scope>NUCLEOTIDE SEQUENCE</scope>
    <source>
        <strain evidence="1">NBRC 101628</strain>
    </source>
</reference>
<sequence>MQYIEPTNQQRAEILAASNVEVDRLVSTDERDSISPMSRTSLWRAINTGEFPKPVKLTARRRAWRLSSLLWFNHLAEQAAN</sequence>
<dbReference type="Gene3D" id="1.10.238.160">
    <property type="match status" value="1"/>
</dbReference>
<proteinExistence type="predicted"/>
<dbReference type="AlphaFoldDB" id="A0AA37RUF4"/>
<dbReference type="EMBL" id="BSNC01000002">
    <property type="protein sequence ID" value="GLP95343.1"/>
    <property type="molecule type" value="Genomic_DNA"/>
</dbReference>